<evidence type="ECO:0000256" key="8">
    <source>
        <dbReference type="ARBA" id="ARBA00022741"/>
    </source>
</evidence>
<feature type="domain" description="Histidine kinase" evidence="15">
    <location>
        <begin position="256"/>
        <end position="449"/>
    </location>
</feature>
<dbReference type="SMART" id="SM00387">
    <property type="entry name" value="HATPase_c"/>
    <property type="match status" value="1"/>
</dbReference>
<dbReference type="InterPro" id="IPR036097">
    <property type="entry name" value="HisK_dim/P_sf"/>
</dbReference>
<protein>
    <recommendedName>
        <fullName evidence="3">histidine kinase</fullName>
        <ecNumber evidence="3">2.7.13.3</ecNumber>
    </recommendedName>
</protein>
<dbReference type="GO" id="GO:0000155">
    <property type="term" value="F:phosphorelay sensor kinase activity"/>
    <property type="evidence" value="ECO:0007669"/>
    <property type="project" value="InterPro"/>
</dbReference>
<dbReference type="InterPro" id="IPR003660">
    <property type="entry name" value="HAMP_dom"/>
</dbReference>
<evidence type="ECO:0000256" key="9">
    <source>
        <dbReference type="ARBA" id="ARBA00022777"/>
    </source>
</evidence>
<dbReference type="SMART" id="SM00304">
    <property type="entry name" value="HAMP"/>
    <property type="match status" value="1"/>
</dbReference>
<dbReference type="InterPro" id="IPR003661">
    <property type="entry name" value="HisK_dim/P_dom"/>
</dbReference>
<organism evidence="17 18">
    <name type="scientific">Heyndrickxia oleronia</name>
    <dbReference type="NCBI Taxonomy" id="38875"/>
    <lineage>
        <taxon>Bacteria</taxon>
        <taxon>Bacillati</taxon>
        <taxon>Bacillota</taxon>
        <taxon>Bacilli</taxon>
        <taxon>Bacillales</taxon>
        <taxon>Bacillaceae</taxon>
        <taxon>Heyndrickxia</taxon>
    </lineage>
</organism>
<dbReference type="AlphaFoldDB" id="A0A8E2LFZ1"/>
<dbReference type="CDD" id="cd00082">
    <property type="entry name" value="HisKA"/>
    <property type="match status" value="1"/>
</dbReference>
<evidence type="ECO:0000256" key="1">
    <source>
        <dbReference type="ARBA" id="ARBA00000085"/>
    </source>
</evidence>
<keyword evidence="10" id="KW-0067">ATP-binding</keyword>
<keyword evidence="12" id="KW-0902">Two-component regulatory system</keyword>
<evidence type="ECO:0000256" key="14">
    <source>
        <dbReference type="SAM" id="Phobius"/>
    </source>
</evidence>
<comment type="catalytic activity">
    <reaction evidence="1">
        <text>ATP + protein L-histidine = ADP + protein N-phospho-L-histidine.</text>
        <dbReference type="EC" id="2.7.13.3"/>
    </reaction>
</comment>
<dbReference type="Proteomes" id="UP000189761">
    <property type="component" value="Unassembled WGS sequence"/>
</dbReference>
<evidence type="ECO:0000256" key="12">
    <source>
        <dbReference type="ARBA" id="ARBA00023012"/>
    </source>
</evidence>
<evidence type="ECO:0000256" key="3">
    <source>
        <dbReference type="ARBA" id="ARBA00012438"/>
    </source>
</evidence>
<dbReference type="Pfam" id="PF00672">
    <property type="entry name" value="HAMP"/>
    <property type="match status" value="1"/>
</dbReference>
<evidence type="ECO:0000259" key="15">
    <source>
        <dbReference type="PROSITE" id="PS50109"/>
    </source>
</evidence>
<dbReference type="InterPro" id="IPR050398">
    <property type="entry name" value="HssS/ArlS-like"/>
</dbReference>
<dbReference type="PROSITE" id="PS50885">
    <property type="entry name" value="HAMP"/>
    <property type="match status" value="1"/>
</dbReference>
<dbReference type="EMBL" id="MTLA01000055">
    <property type="protein sequence ID" value="OOP69382.1"/>
    <property type="molecule type" value="Genomic_DNA"/>
</dbReference>
<keyword evidence="11 14" id="KW-1133">Transmembrane helix</keyword>
<comment type="subcellular location">
    <subcellularLocation>
        <location evidence="2">Cell membrane</location>
        <topology evidence="2">Multi-pass membrane protein</topology>
    </subcellularLocation>
</comment>
<dbReference type="RefSeq" id="WP_078109660.1">
    <property type="nucleotide sequence ID" value="NZ_CP065424.1"/>
</dbReference>
<keyword evidence="9 17" id="KW-0418">Kinase</keyword>
<keyword evidence="13 14" id="KW-0472">Membrane</keyword>
<accession>A0A8E2LFZ1</accession>
<proteinExistence type="predicted"/>
<dbReference type="EC" id="2.7.13.3" evidence="3"/>
<keyword evidence="18" id="KW-1185">Reference proteome</keyword>
<evidence type="ECO:0000256" key="7">
    <source>
        <dbReference type="ARBA" id="ARBA00022692"/>
    </source>
</evidence>
<gene>
    <name evidence="17" type="ORF">BWZ43_05355</name>
</gene>
<evidence type="ECO:0000313" key="18">
    <source>
        <dbReference type="Proteomes" id="UP000189761"/>
    </source>
</evidence>
<feature type="domain" description="HAMP" evidence="16">
    <location>
        <begin position="189"/>
        <end position="241"/>
    </location>
</feature>
<keyword evidence="7 14" id="KW-0812">Transmembrane</keyword>
<keyword evidence="8" id="KW-0547">Nucleotide-binding</keyword>
<dbReference type="PROSITE" id="PS50109">
    <property type="entry name" value="HIS_KIN"/>
    <property type="match status" value="1"/>
</dbReference>
<evidence type="ECO:0000256" key="2">
    <source>
        <dbReference type="ARBA" id="ARBA00004651"/>
    </source>
</evidence>
<dbReference type="InterPro" id="IPR036890">
    <property type="entry name" value="HATPase_C_sf"/>
</dbReference>
<dbReference type="SUPFAM" id="SSF158472">
    <property type="entry name" value="HAMP domain-like"/>
    <property type="match status" value="1"/>
</dbReference>
<evidence type="ECO:0000256" key="5">
    <source>
        <dbReference type="ARBA" id="ARBA00022553"/>
    </source>
</evidence>
<dbReference type="SUPFAM" id="SSF55874">
    <property type="entry name" value="ATPase domain of HSP90 chaperone/DNA topoisomerase II/histidine kinase"/>
    <property type="match status" value="1"/>
</dbReference>
<comment type="caution">
    <text evidence="17">The sequence shown here is derived from an EMBL/GenBank/DDBJ whole genome shotgun (WGS) entry which is preliminary data.</text>
</comment>
<evidence type="ECO:0000256" key="4">
    <source>
        <dbReference type="ARBA" id="ARBA00022475"/>
    </source>
</evidence>
<dbReference type="CDD" id="cd06225">
    <property type="entry name" value="HAMP"/>
    <property type="match status" value="1"/>
</dbReference>
<dbReference type="PANTHER" id="PTHR45528">
    <property type="entry name" value="SENSOR HISTIDINE KINASE CPXA"/>
    <property type="match status" value="1"/>
</dbReference>
<dbReference type="GO" id="GO:0005886">
    <property type="term" value="C:plasma membrane"/>
    <property type="evidence" value="ECO:0007669"/>
    <property type="project" value="UniProtKB-SubCell"/>
</dbReference>
<dbReference type="Gene3D" id="6.10.340.10">
    <property type="match status" value="1"/>
</dbReference>
<name>A0A8E2LFZ1_9BACI</name>
<dbReference type="PANTHER" id="PTHR45528:SF1">
    <property type="entry name" value="SENSOR HISTIDINE KINASE CPXA"/>
    <property type="match status" value="1"/>
</dbReference>
<dbReference type="InterPro" id="IPR003594">
    <property type="entry name" value="HATPase_dom"/>
</dbReference>
<keyword evidence="4" id="KW-1003">Cell membrane</keyword>
<evidence type="ECO:0000256" key="6">
    <source>
        <dbReference type="ARBA" id="ARBA00022679"/>
    </source>
</evidence>
<sequence length="453" mass="52346">MKLRHSILGKFLLIIMIAVLFIPIVIPVTSAIFYIPILTRDQGDTDDYYNGVDLEKMWHKEAALLGEADAREINNKLIEIKEKYPDATLFWVNNEGKTQKQLPVKEGIPQIWSSSFTVDFMKKSYDSDPFTTVAFIGGNRQKGFMVMQMPRNRMNAPIDELRSRYDFLYSVGLLGLFVIFILLSWLFVYKLRKRLLYLQNAMAEKGPHGIPEPVSVGKKDEIGQLEHAFNRMIGQLKEGREREQEEEMLRRQLIANLSHDLRTPLTTLRGHVYSLKKDQLSDQGKESIEMIDRKITYIGQLLDNLLSYTLLSSGKYPYYPQKVDVLRNTRLIAASWYPVFEKEGFNVNIDLPEKKIEWTIDPGWFERIIDNLFQNIIRHTKEGRYVGISGFENDGQFTLMLEDHGQGLNKESTDKGAGIGLSIVSMMLKEMDLTWEIDSDRQGTRIMITNVKK</sequence>
<evidence type="ECO:0000313" key="17">
    <source>
        <dbReference type="EMBL" id="OOP69382.1"/>
    </source>
</evidence>
<keyword evidence="6" id="KW-0808">Transferase</keyword>
<dbReference type="SUPFAM" id="SSF47384">
    <property type="entry name" value="Homodimeric domain of signal transducing histidine kinase"/>
    <property type="match status" value="1"/>
</dbReference>
<evidence type="ECO:0000259" key="16">
    <source>
        <dbReference type="PROSITE" id="PS50885"/>
    </source>
</evidence>
<dbReference type="Pfam" id="PF00512">
    <property type="entry name" value="HisKA"/>
    <property type="match status" value="1"/>
</dbReference>
<dbReference type="Pfam" id="PF02518">
    <property type="entry name" value="HATPase_c"/>
    <property type="match status" value="1"/>
</dbReference>
<dbReference type="GO" id="GO:0005524">
    <property type="term" value="F:ATP binding"/>
    <property type="evidence" value="ECO:0007669"/>
    <property type="project" value="UniProtKB-KW"/>
</dbReference>
<dbReference type="SMART" id="SM00388">
    <property type="entry name" value="HisKA"/>
    <property type="match status" value="1"/>
</dbReference>
<keyword evidence="5" id="KW-0597">Phosphoprotein</keyword>
<feature type="transmembrane region" description="Helical" evidence="14">
    <location>
        <begin position="12"/>
        <end position="37"/>
    </location>
</feature>
<evidence type="ECO:0000256" key="13">
    <source>
        <dbReference type="ARBA" id="ARBA00023136"/>
    </source>
</evidence>
<reference evidence="17 18" key="1">
    <citation type="submission" date="2017-01" db="EMBL/GenBank/DDBJ databases">
        <title>Draft genome sequence of Bacillus oleronius.</title>
        <authorList>
            <person name="Allam M."/>
        </authorList>
    </citation>
    <scope>NUCLEOTIDE SEQUENCE [LARGE SCALE GENOMIC DNA]</scope>
    <source>
        <strain evidence="17 18">DSM 9356</strain>
    </source>
</reference>
<dbReference type="InterPro" id="IPR005467">
    <property type="entry name" value="His_kinase_dom"/>
</dbReference>
<evidence type="ECO:0000256" key="11">
    <source>
        <dbReference type="ARBA" id="ARBA00022989"/>
    </source>
</evidence>
<dbReference type="Gene3D" id="1.10.287.130">
    <property type="match status" value="1"/>
</dbReference>
<feature type="transmembrane region" description="Helical" evidence="14">
    <location>
        <begin position="167"/>
        <end position="189"/>
    </location>
</feature>
<evidence type="ECO:0000256" key="10">
    <source>
        <dbReference type="ARBA" id="ARBA00022840"/>
    </source>
</evidence>
<dbReference type="Gene3D" id="3.30.565.10">
    <property type="entry name" value="Histidine kinase-like ATPase, C-terminal domain"/>
    <property type="match status" value="1"/>
</dbReference>